<keyword evidence="4" id="KW-1185">Reference proteome</keyword>
<reference evidence="3" key="2">
    <citation type="submission" date="2020-05" db="EMBL/GenBank/DDBJ databases">
        <authorList>
            <person name="Kim H.-S."/>
            <person name="Proctor R.H."/>
            <person name="Brown D.W."/>
        </authorList>
    </citation>
    <scope>NUCLEOTIDE SEQUENCE</scope>
    <source>
        <strain evidence="3">NRRL 45417</strain>
    </source>
</reference>
<evidence type="ECO:0000313" key="3">
    <source>
        <dbReference type="EMBL" id="KAF4948212.1"/>
    </source>
</evidence>
<evidence type="ECO:0000256" key="2">
    <source>
        <dbReference type="RuleBase" id="RU341113"/>
    </source>
</evidence>
<dbReference type="GO" id="GO:0046872">
    <property type="term" value="F:metal ion binding"/>
    <property type="evidence" value="ECO:0007669"/>
    <property type="project" value="UniProtKB-UniRule"/>
</dbReference>
<dbReference type="Gene3D" id="3.10.490.10">
    <property type="entry name" value="Gamma-glutamyl cyclotransferase-like"/>
    <property type="match status" value="1"/>
</dbReference>
<evidence type="ECO:0000256" key="1">
    <source>
        <dbReference type="ARBA" id="ARBA00022997"/>
    </source>
</evidence>
<dbReference type="Pfam" id="PF01244">
    <property type="entry name" value="Peptidase_M19"/>
    <property type="match status" value="1"/>
</dbReference>
<dbReference type="Gene3D" id="3.20.20.140">
    <property type="entry name" value="Metal-dependent hydrolases"/>
    <property type="match status" value="1"/>
</dbReference>
<comment type="catalytic activity">
    <reaction evidence="2">
        <text>an L-aminoacyl-L-amino acid + H2O = 2 an L-alpha-amino acid</text>
        <dbReference type="Rhea" id="RHEA:48940"/>
        <dbReference type="ChEBI" id="CHEBI:15377"/>
        <dbReference type="ChEBI" id="CHEBI:59869"/>
        <dbReference type="ChEBI" id="CHEBI:77460"/>
        <dbReference type="EC" id="3.4.13.19"/>
    </reaction>
</comment>
<name>A0A8H4WS13_9HYPO</name>
<reference evidence="3" key="1">
    <citation type="journal article" date="2020" name="BMC Genomics">
        <title>Correction to: Identification and distribution of gene clusters required for synthesis of sphingolipid metabolism inhibitors in diverse species of the filamentous fungus Fusarium.</title>
        <authorList>
            <person name="Kim H.S."/>
            <person name="Lohmar J.M."/>
            <person name="Busman M."/>
            <person name="Brown D.W."/>
            <person name="Naumann T.A."/>
            <person name="Divon H.H."/>
            <person name="Lysoe E."/>
            <person name="Uhlig S."/>
            <person name="Proctor R.H."/>
        </authorList>
    </citation>
    <scope>NUCLEOTIDE SEQUENCE</scope>
    <source>
        <strain evidence="3">NRRL 45417</strain>
    </source>
</reference>
<sequence length="416" mass="45357">MEDTDMVWYFAFGSNMASTTLKRRQLSPKDSRPVFVPSHVLCFDVFGVPYKEPAMAGIRGRSPVDDTKATPSVHGMAYLLSREEYNRMIVSEGAGVAYVEMKLIARTCSTGITGRAGTSEEIPVWTLMARFPFRPEALPSVRYMGLLIQGAQESGLPASYQDYLRGLPAYHRSLSRSGRIASLIGVEGLHQIADSPSVVRLFYKLGVRYITLCHDDDNRYADSSNGKCTNGGLSSHGLDMIREMNRIGMMIDLSHTTMDTQKQVLGVSQAPVIFSHSSCNSLLPSPRNATDEVLDLLKTNNGLIMICFLPGLVSANGVQGAVVDQVIDHIIYAGQRIGFKHVGIGSDFDGMLEGPKDLDDVSKYPHLVGKLLERGLSGDVVAQVLGGNVIRVLGEVEAVSREITGQMPVLSDQVEE</sequence>
<protein>
    <recommendedName>
        <fullName evidence="2">Dipeptidase</fullName>
        <ecNumber evidence="2">3.4.13.19</ecNumber>
    </recommendedName>
</protein>
<feature type="non-terminal residue" evidence="3">
    <location>
        <position position="1"/>
    </location>
</feature>
<dbReference type="GO" id="GO:0070573">
    <property type="term" value="F:metallodipeptidase activity"/>
    <property type="evidence" value="ECO:0007669"/>
    <property type="project" value="InterPro"/>
</dbReference>
<dbReference type="PROSITE" id="PS51365">
    <property type="entry name" value="RENAL_DIPEPTIDASE_2"/>
    <property type="match status" value="1"/>
</dbReference>
<dbReference type="EMBL" id="JABFAI010000265">
    <property type="protein sequence ID" value="KAF4948212.1"/>
    <property type="molecule type" value="Genomic_DNA"/>
</dbReference>
<comment type="similarity">
    <text evidence="2">Belongs to the metallo-dependent hydrolases superfamily. Peptidase M19 family.</text>
</comment>
<dbReference type="InterPro" id="IPR013024">
    <property type="entry name" value="GGCT-like"/>
</dbReference>
<dbReference type="InterPro" id="IPR032466">
    <property type="entry name" value="Metal_Hydrolase"/>
</dbReference>
<keyword evidence="2" id="KW-0645">Protease</keyword>
<dbReference type="OrthoDB" id="445695at2759"/>
<proteinExistence type="inferred from homology"/>
<dbReference type="PANTHER" id="PTHR10443:SF12">
    <property type="entry name" value="DIPEPTIDASE"/>
    <property type="match status" value="1"/>
</dbReference>
<dbReference type="InterPro" id="IPR008257">
    <property type="entry name" value="Pept_M19"/>
</dbReference>
<dbReference type="AlphaFoldDB" id="A0A8H4WS13"/>
<dbReference type="EC" id="3.4.13.19" evidence="2"/>
<gene>
    <name evidence="3" type="ORF">FGADI_9804</name>
</gene>
<keyword evidence="2" id="KW-0378">Hydrolase</keyword>
<dbReference type="SUPFAM" id="SSF51556">
    <property type="entry name" value="Metallo-dependent hydrolases"/>
    <property type="match status" value="1"/>
</dbReference>
<organism evidence="3 4">
    <name type="scientific">Fusarium gaditjirri</name>
    <dbReference type="NCBI Taxonomy" id="282569"/>
    <lineage>
        <taxon>Eukaryota</taxon>
        <taxon>Fungi</taxon>
        <taxon>Dikarya</taxon>
        <taxon>Ascomycota</taxon>
        <taxon>Pezizomycotina</taxon>
        <taxon>Sordariomycetes</taxon>
        <taxon>Hypocreomycetidae</taxon>
        <taxon>Hypocreales</taxon>
        <taxon>Nectriaceae</taxon>
        <taxon>Fusarium</taxon>
        <taxon>Fusarium nisikadoi species complex</taxon>
    </lineage>
</organism>
<evidence type="ECO:0000313" key="4">
    <source>
        <dbReference type="Proteomes" id="UP000604273"/>
    </source>
</evidence>
<comment type="caution">
    <text evidence="3">The sequence shown here is derived from an EMBL/GenBank/DDBJ whole genome shotgun (WGS) entry which is preliminary data.</text>
</comment>
<dbReference type="CDD" id="cd06661">
    <property type="entry name" value="GGCT_like"/>
    <property type="match status" value="1"/>
</dbReference>
<keyword evidence="2" id="KW-0479">Metal-binding</keyword>
<dbReference type="GO" id="GO:0006508">
    <property type="term" value="P:proteolysis"/>
    <property type="evidence" value="ECO:0007669"/>
    <property type="project" value="UniProtKB-KW"/>
</dbReference>
<keyword evidence="2" id="KW-0862">Zinc</keyword>
<accession>A0A8H4WS13</accession>
<keyword evidence="2" id="KW-0482">Metalloprotease</keyword>
<dbReference type="PANTHER" id="PTHR10443">
    <property type="entry name" value="MICROSOMAL DIPEPTIDASE"/>
    <property type="match status" value="1"/>
</dbReference>
<comment type="cofactor">
    <cofactor evidence="2">
        <name>Zn(2+)</name>
        <dbReference type="ChEBI" id="CHEBI:29105"/>
    </cofactor>
</comment>
<dbReference type="Proteomes" id="UP000604273">
    <property type="component" value="Unassembled WGS sequence"/>
</dbReference>
<keyword evidence="1 2" id="KW-0224">Dipeptidase</keyword>